<feature type="compositionally biased region" description="Low complexity" evidence="11">
    <location>
        <begin position="1768"/>
        <end position="1778"/>
    </location>
</feature>
<feature type="region of interest" description="Disordered" evidence="11">
    <location>
        <begin position="2673"/>
        <end position="2734"/>
    </location>
</feature>
<evidence type="ECO:0000256" key="9">
    <source>
        <dbReference type="ARBA" id="ARBA00022833"/>
    </source>
</evidence>
<feature type="compositionally biased region" description="Low complexity" evidence="11">
    <location>
        <begin position="3086"/>
        <end position="3110"/>
    </location>
</feature>
<feature type="region of interest" description="Disordered" evidence="11">
    <location>
        <begin position="1757"/>
        <end position="1809"/>
    </location>
</feature>
<feature type="compositionally biased region" description="Low complexity" evidence="11">
    <location>
        <begin position="1611"/>
        <end position="1621"/>
    </location>
</feature>
<feature type="compositionally biased region" description="Low complexity" evidence="11">
    <location>
        <begin position="2710"/>
        <end position="2734"/>
    </location>
</feature>
<evidence type="ECO:0000256" key="4">
    <source>
        <dbReference type="ARBA" id="ARBA00009273"/>
    </source>
</evidence>
<feature type="compositionally biased region" description="Low complexity" evidence="11">
    <location>
        <begin position="3397"/>
        <end position="3407"/>
    </location>
</feature>
<feature type="compositionally biased region" description="Low complexity" evidence="11">
    <location>
        <begin position="431"/>
        <end position="440"/>
    </location>
</feature>
<dbReference type="GO" id="GO:0005634">
    <property type="term" value="C:nucleus"/>
    <property type="evidence" value="ECO:0007669"/>
    <property type="project" value="UniProtKB-SubCell"/>
</dbReference>
<feature type="compositionally biased region" description="Low complexity" evidence="11">
    <location>
        <begin position="1390"/>
        <end position="1399"/>
    </location>
</feature>
<feature type="region of interest" description="Disordered" evidence="11">
    <location>
        <begin position="2210"/>
        <end position="2271"/>
    </location>
</feature>
<feature type="compositionally biased region" description="Polar residues" evidence="11">
    <location>
        <begin position="819"/>
        <end position="829"/>
    </location>
</feature>
<feature type="compositionally biased region" description="Low complexity" evidence="11">
    <location>
        <begin position="2218"/>
        <end position="2230"/>
    </location>
</feature>
<evidence type="ECO:0000256" key="8">
    <source>
        <dbReference type="ARBA" id="ARBA00022786"/>
    </source>
</evidence>
<feature type="region of interest" description="Disordered" evidence="11">
    <location>
        <begin position="3021"/>
        <end position="3115"/>
    </location>
</feature>
<feature type="compositionally biased region" description="Low complexity" evidence="11">
    <location>
        <begin position="795"/>
        <end position="811"/>
    </location>
</feature>
<comment type="pathway">
    <text evidence="3">Protein modification; protein ubiquitination.</text>
</comment>
<feature type="compositionally biased region" description="Low complexity" evidence="11">
    <location>
        <begin position="938"/>
        <end position="968"/>
    </location>
</feature>
<feature type="compositionally biased region" description="Low complexity" evidence="11">
    <location>
        <begin position="483"/>
        <end position="518"/>
    </location>
</feature>
<keyword evidence="8" id="KW-0833">Ubl conjugation pathway</keyword>
<feature type="region of interest" description="Disordered" evidence="11">
    <location>
        <begin position="2774"/>
        <end position="2844"/>
    </location>
</feature>
<feature type="compositionally biased region" description="Polar residues" evidence="11">
    <location>
        <begin position="918"/>
        <end position="927"/>
    </location>
</feature>
<feature type="compositionally biased region" description="Low complexity" evidence="11">
    <location>
        <begin position="3306"/>
        <end position="3323"/>
    </location>
</feature>
<feature type="region of interest" description="Disordered" evidence="11">
    <location>
        <begin position="1011"/>
        <end position="1046"/>
    </location>
</feature>
<feature type="compositionally biased region" description="Polar residues" evidence="11">
    <location>
        <begin position="1101"/>
        <end position="1135"/>
    </location>
</feature>
<dbReference type="GO" id="GO:0031463">
    <property type="term" value="C:Cul3-RING ubiquitin ligase complex"/>
    <property type="evidence" value="ECO:0007669"/>
    <property type="project" value="UniProtKB-ARBA"/>
</dbReference>
<protein>
    <recommendedName>
        <fullName evidence="12">Zinc finger RING-H2-type domain-containing protein</fullName>
    </recommendedName>
</protein>
<feature type="compositionally biased region" description="Low complexity" evidence="11">
    <location>
        <begin position="3864"/>
        <end position="3879"/>
    </location>
</feature>
<feature type="region of interest" description="Disordered" evidence="11">
    <location>
        <begin position="282"/>
        <end position="346"/>
    </location>
</feature>
<gene>
    <name evidence="13" type="ORF">NLI96_g11424</name>
</gene>
<feature type="region of interest" description="Disordered" evidence="11">
    <location>
        <begin position="2315"/>
        <end position="2511"/>
    </location>
</feature>
<feature type="compositionally biased region" description="Polar residues" evidence="11">
    <location>
        <begin position="465"/>
        <end position="482"/>
    </location>
</feature>
<keyword evidence="7" id="KW-0863">Zinc-finger</keyword>
<dbReference type="PANTHER" id="PTHR11210">
    <property type="entry name" value="RING BOX"/>
    <property type="match status" value="1"/>
</dbReference>
<feature type="compositionally biased region" description="Low complexity" evidence="11">
    <location>
        <begin position="1302"/>
        <end position="1352"/>
    </location>
</feature>
<feature type="compositionally biased region" description="Low complexity" evidence="11">
    <location>
        <begin position="1788"/>
        <end position="1809"/>
    </location>
</feature>
<dbReference type="Proteomes" id="UP001212997">
    <property type="component" value="Unassembled WGS sequence"/>
</dbReference>
<feature type="compositionally biased region" description="Basic residues" evidence="11">
    <location>
        <begin position="1026"/>
        <end position="1035"/>
    </location>
</feature>
<feature type="compositionally biased region" description="Basic residues" evidence="11">
    <location>
        <begin position="3330"/>
        <end position="3353"/>
    </location>
</feature>
<feature type="region of interest" description="Disordered" evidence="11">
    <location>
        <begin position="1067"/>
        <end position="1135"/>
    </location>
</feature>
<feature type="compositionally biased region" description="Low complexity" evidence="11">
    <location>
        <begin position="3827"/>
        <end position="3843"/>
    </location>
</feature>
<feature type="compositionally biased region" description="Low complexity" evidence="11">
    <location>
        <begin position="3256"/>
        <end position="3282"/>
    </location>
</feature>
<feature type="compositionally biased region" description="Low complexity" evidence="11">
    <location>
        <begin position="1504"/>
        <end position="1521"/>
    </location>
</feature>
<feature type="compositionally biased region" description="Low complexity" evidence="11">
    <location>
        <begin position="1364"/>
        <end position="1383"/>
    </location>
</feature>
<proteinExistence type="inferred from homology"/>
<feature type="compositionally biased region" description="Basic and acidic residues" evidence="11">
    <location>
        <begin position="2432"/>
        <end position="2442"/>
    </location>
</feature>
<feature type="compositionally biased region" description="Polar residues" evidence="11">
    <location>
        <begin position="1082"/>
        <end position="1094"/>
    </location>
</feature>
<feature type="region of interest" description="Disordered" evidence="11">
    <location>
        <begin position="1197"/>
        <end position="1449"/>
    </location>
</feature>
<organism evidence="13 14">
    <name type="scientific">Meripilus lineatus</name>
    <dbReference type="NCBI Taxonomy" id="2056292"/>
    <lineage>
        <taxon>Eukaryota</taxon>
        <taxon>Fungi</taxon>
        <taxon>Dikarya</taxon>
        <taxon>Basidiomycota</taxon>
        <taxon>Agaricomycotina</taxon>
        <taxon>Agaricomycetes</taxon>
        <taxon>Polyporales</taxon>
        <taxon>Meripilaceae</taxon>
        <taxon>Meripilus</taxon>
    </lineage>
</organism>
<evidence type="ECO:0000313" key="14">
    <source>
        <dbReference type="Proteomes" id="UP001212997"/>
    </source>
</evidence>
<comment type="similarity">
    <text evidence="4">Belongs to the RING-box family.</text>
</comment>
<evidence type="ECO:0000256" key="6">
    <source>
        <dbReference type="ARBA" id="ARBA00022723"/>
    </source>
</evidence>
<feature type="compositionally biased region" description="Acidic residues" evidence="11">
    <location>
        <begin position="1244"/>
        <end position="1254"/>
    </location>
</feature>
<sequence length="3879" mass="412385">MADMDVDAPARTAGPVARAGKGKAKGKDDGKARFEVKKWNAVALWAWDIVVDNCAICRNHIMDLCIDCQANQVSATSEECNAAWGICNVRLFDRHAFHFHCISRWLKTRNVCPLDNREWELQKLLVYRILNRGTKVTSVWDCDIFNINNHTNTSFALKTDYLFAFNGSYDSEDVSTARRIRRRNISPTVSYTETYSDEGSDEEAAEVESALTPGPFDDIEEELDDVMTTWSQSRGPSTFGHATYATYTGGTSSYDTMSSSDPYTASTSYVDRSARVLSTITERTENHSSRPNSFAQSGGTPGSRPVTQYSNASGVRRSAHVRSQTEIVSPSPARPQTPGRVDVAPGRGTGALIAFFEEKQAESGTPVIRGHSRGASVPAPVGPRSPSPYSSVTNSQTAPSGTFTSSSGAGLFGFNLGFGFGSTTGYGTSTGYGSRPSSPTKSRYGSSLAGELRSSPPRPTSSVSGDSRYTPSSTSQTYSRTGTTPFTNSSVTNTNTFTNTYSSTYTSGSSTATPTATSIRRPQHSPRNPETDVRNIVSAWKKRTPVLSRGPRNQTSPPPPPGQSLFRRRPDRPLPPVDPRRNRALPAIPVEPSTPKTATSVLSDGRQDTQITIDPLRIGELWYLNVHATPPYRWQRCEALLFPNMLRLTWLAPGGGQGVVTLDLLNCIEVRSTFSLTHSEVQDDVGTIAALAQARDPIDKDDELLMEMLSPFQLLYGDGTERLAAGSSRERVRWVGAVWDLMSKPIPDRSSSGSPTGSIRTVDTTTSQRSSNAGSSTTSYEPPSGTIPDMSDFQSTSGSSTISRRISLTSGQHTRTTDDTAISNQSYNHTGDPRVIAPSRSSSLRRTASLTDLDEGFAAALSRARESRAGLGFGLSLLGLGIGDGSPVTVSSGSRLGTDVQVTPPPSTGGRRHRSKSRGTSEVSSWVSDDPFYSGTNGSATQTSGSYSSSTFTRTYTTTNPTSTSAAGTGTGTGTRMTDEMNFDLTSGSGTHIVPSTLSYRGTASASLLGDSHSGCSGSTLSRSGGMRRRTRGTSRSHSTTSCSCTECADKENSESLTYTRTFTDSQYPSEFSHSESYSRSATPVPSSVSWTRTTSDHTDISPQSPDQIPTPISSQTSEYETAKSPASSYLSLPTIPSTDYETAEVCSTDYYTAEKCRTETEYETAELCPTEPSTEFTTAELCPTEPSTEYETAQCHCKQKTPKTKTPSLVSTASEPQVELSPAPLPVPPPEIARSEPSTEPELLPDEEPEEGREVDIESILAPSTIPTIPSIAGSDYGDEEPIRPEDIPLPASLYTPSSTSVVSRSLPIPSSSKSSVVSSVVLSSLTPEPVPSPSTVEPPTFSPTTEESIPGPSPIPSPLPEPVVSVSTISSPTESSVTPTTYSDVRLTVPSPSTLPQTPTPSSPSVPESVWAAETDESYESTQLRPSPSVQSQALPEGPDFSYDTSFLRPTTSVTTSVLSLLTPISEVSSPISASIPSSSSSSLTPTPSSVSLPPSVPSPTPVSSEPSPSESSVTPSIIQMAPRTVSSLSSVSSVSMSSSVLAPTIPVSSVRPRSPSTEPSLLSVETEELSDIGFPTPAPAIVSPSATPSVVSPPSIPAAPSTVPPTPSLSMSLSVSTPRGSTPSIHSLLETVPSQPAEAVPIPPSLGPSHILTHDVNRLLSYIHEVDQSRTSEHHELSESIRAIREELLDIHGLLIDREERVVEVPVVVPAPVPAPAPAHTPVPILIPVSQPPTIIFQPQAPEPAPVVVRDAPPPVPEKDHRDAAVSARSEVSEVSEPRIPTRPPSVVARPPSIAAPPSSVGSISLSASPSISISASLPSIVAVSMITPSPSASLLSVHPTPPVSVIQSPPILVRSPEPIEEPIPEPTPPAPSPAPSPSLSPSPVSSAPSAIRSRSRPPSVQSLHDVPPVQQPRGASPPARVRPQLIPIPLTPPPLRRRLSSPDSLSEVESYLSSHHSDDLSLLESEPYPLTPRAASPSWPSSSTSSSSPLSSPSSSSVSFRDEPRRPVSRSVSSESDVVYSPQEPARVTQPSPVPSSVSSGTIRGPPPVNFSHLRELLERLGHQIITLEDGQSHTHQVLEDLRNRSTTVIQERDTETTEKLRRIEEMLQRLLSQQQSVPVPVAVPVPVPVPVSVPAPTPPETIVPIPMPVPDLAVPSPPSDEALQIPAPLPILAPVPIPPPSDSVISSIPLPIPPPLFEIIAEPVPAPQPASAPPSVSSQSTQTTETVERVPELVAPPPPHLVQAIPRDDTSETTISSSSGASSLRRRIARFRDELERGREHPPLHMPTPVRIGVSFDEQLADLLAVPTPPAQAAVQPPPPIVPLVYRPGPRAPRPRSVSPTVDTLTSPRRPHTAPVEPILIDRPIRQGPRTRPPRAAVPPTGPEPGIGFPQPIVPVVHGEGVRSPPRSDTGPDIDFLDEVLRRRRGDRPERGQRPGRTEVPPRSSTAPVDLGGAPDGGSRGRWYTPRRDQAPPTTTTDVPIGTQPPVQPPPGIFAPSPSGAPTPASAPTVLQLPRFDDILALLRENRLAQVATIEQQREIMRYLRNLNEWLDRDVHDRQSEIRSVTERVDHLNNMLDEVLRSREGPAPAFPEPSTVVVTGPGQPPPPVVAPPVVPPTQVPFPPFIPQPQAMVPPAVIPPFPEGPSPMVEPPVIPGRPPAFPTPGIPVIPEFGMYPPQPGPQLAPTPIHYTPGSDEESAVVPERPSSSSGSYSSSPRSSEQSIVYVPGPQGVPQVIPPPVPYIPTQGVLPIPGPTYHQPVPGQVLVPFRMQSSRPSSPSGSSSSSSTSTRSASRRPSGIPSSEPSHRPSRLPSHAPSEHAPGEMYEVPHRVPSSMSPETVPQVVQQVPQAPPPVVPPMVSEAPSRHEDIVHVIQASPSASPHEPPLMVPYMPSQGPDVVPAVHQGAPLVVPAPTIIHVPGAPSPIPVLPSEPRVGSPRHPDLARLPVVIAPPPGQAFPPTVMAPGIPPPIIIQPPSAGSPQSSVSPPSPPEDIHPPASVGAPQVVRDATAPPVPQQIQPIIITVPSHVPERPPSRGRSRTRSRSRSRRSRSHSPISVLPSQPTHIVIAPSSRRSGSRRPSRSSRSSSSSSSRGSRTPTSTGTVVVTVPPPSGISPGMPIPAQVGVPPMISVIPPMIPGGHPVVMPPMAGPSAIPPVPPPFVPTISPSVVPGEVLTSPPPVGVTPSIPPIGLAPSATPIPIAPSIAPIGITPSTAPTYIVPPLAPIGVVPSTGLPGVMPSVVAGGVPPTVTHVAPPATVPTHVIVRRTSPSGTSSSSRSRTPRRGEHPIYIQRTSSHIPPPGRSSAPGRGRTRSRSPYSESDGRSRSYSRRRRPSRRRESGRRHGRRRSYSRSSDERDRSGRRRHGYGRRRSRSRSRSRTPSRDRHPRGHGRGSSRYSRTPSVSPRRRRDRRDSYSATPAGHRRHSPTIPLVVQPSSHRPQLQAGIGHPESISPTLVHPGTQPITIRLTSSRRSPSPGRRHSRSPPGVHRIDSRSPPRSRIRVPRSQSPTTTVRDEHEAPHRLQRPGRSRSPSPVSRRGEHIATPAATHVRVPASTRRSPSPRRVPPPQVSPTVIQVGESSPRTVPSVLPPHSAISRPASPVHAALPVTHVRVRRPSEVTERPHAYFEEATPAQGPVTVSRTPSDVSDMISSITGVPVVPPPPVRVPGSPPVPTPSAPLAPVHGLTPIPVPPPSHISERPPRVELASPPPPSHIPEHQLHEELLSLPQPPVSIAPTVPSLRSQLSSIAPEEPFIPTYPPSPSVGVGRFDDGPIPIPEPQVPHHIPSSIVPSPPPSQLTLVPHPIPESPLHVPQPEPALPVPSTPVLHAPPVHHAPPQVLHDPILPVMAPPHRVSTGPGDLGSRSRGRSSSGSHFPG</sequence>
<keyword evidence="10" id="KW-0539">Nucleus</keyword>
<feature type="region of interest" description="Disordered" evidence="11">
    <location>
        <begin position="1"/>
        <end position="28"/>
    </location>
</feature>
<feature type="compositionally biased region" description="Basic residues" evidence="11">
    <location>
        <begin position="3363"/>
        <end position="3396"/>
    </location>
</feature>
<feature type="compositionally biased region" description="Low complexity" evidence="11">
    <location>
        <begin position="2500"/>
        <end position="2511"/>
    </location>
</feature>
<feature type="compositionally biased region" description="Low complexity" evidence="11">
    <location>
        <begin position="2977"/>
        <end position="2989"/>
    </location>
</feature>
<dbReference type="EMBL" id="JANAWD010000759">
    <property type="protein sequence ID" value="KAJ3476056.1"/>
    <property type="molecule type" value="Genomic_DNA"/>
</dbReference>
<evidence type="ECO:0000256" key="10">
    <source>
        <dbReference type="ARBA" id="ARBA00023242"/>
    </source>
</evidence>
<evidence type="ECO:0000313" key="13">
    <source>
        <dbReference type="EMBL" id="KAJ3476056.1"/>
    </source>
</evidence>
<dbReference type="InterPro" id="IPR051031">
    <property type="entry name" value="RING-box_E3_Ubiquitin_Ligase"/>
</dbReference>
<comment type="subcellular location">
    <subcellularLocation>
        <location evidence="2">Cytoplasm</location>
    </subcellularLocation>
    <subcellularLocation>
        <location evidence="1">Nucleus</location>
    </subcellularLocation>
</comment>
<evidence type="ECO:0000256" key="2">
    <source>
        <dbReference type="ARBA" id="ARBA00004496"/>
    </source>
</evidence>
<dbReference type="SUPFAM" id="SSF57850">
    <property type="entry name" value="RING/U-box"/>
    <property type="match status" value="1"/>
</dbReference>
<dbReference type="InterPro" id="IPR024766">
    <property type="entry name" value="Znf_RING_H2"/>
</dbReference>
<feature type="compositionally biased region" description="Pro residues" evidence="11">
    <location>
        <begin position="1597"/>
        <end position="1610"/>
    </location>
</feature>
<feature type="region of interest" description="Disordered" evidence="11">
    <location>
        <begin position="3256"/>
        <end position="3719"/>
    </location>
</feature>
<dbReference type="Gene3D" id="3.30.40.10">
    <property type="entry name" value="Zinc/RING finger domain, C3HC4 (zinc finger)"/>
    <property type="match status" value="1"/>
</dbReference>
<keyword evidence="9" id="KW-0862">Zinc</keyword>
<reference evidence="13" key="1">
    <citation type="submission" date="2022-07" db="EMBL/GenBank/DDBJ databases">
        <title>Genome Sequence of Physisporinus lineatus.</title>
        <authorList>
            <person name="Buettner E."/>
        </authorList>
    </citation>
    <scope>NUCLEOTIDE SEQUENCE</scope>
    <source>
        <strain evidence="13">VT162</strain>
    </source>
</reference>
<feature type="compositionally biased region" description="Pro residues" evidence="11">
    <location>
        <begin position="3661"/>
        <end position="3681"/>
    </location>
</feature>
<feature type="compositionally biased region" description="Polar residues" evidence="11">
    <location>
        <begin position="289"/>
        <end position="298"/>
    </location>
</feature>
<feature type="compositionally biased region" description="Low complexity" evidence="11">
    <location>
        <begin position="2013"/>
        <end position="2023"/>
    </location>
</feature>
<feature type="region of interest" description="Disordered" evidence="11">
    <location>
        <begin position="1540"/>
        <end position="1562"/>
    </location>
</feature>
<evidence type="ECO:0000256" key="7">
    <source>
        <dbReference type="ARBA" id="ARBA00022771"/>
    </source>
</evidence>
<feature type="compositionally biased region" description="Low complexity" evidence="11">
    <location>
        <begin position="3553"/>
        <end position="3562"/>
    </location>
</feature>
<dbReference type="GO" id="GO:0008270">
    <property type="term" value="F:zinc ion binding"/>
    <property type="evidence" value="ECO:0007669"/>
    <property type="project" value="UniProtKB-KW"/>
</dbReference>
<feature type="compositionally biased region" description="Low complexity" evidence="11">
    <location>
        <begin position="2257"/>
        <end position="2268"/>
    </location>
</feature>
<feature type="region of interest" description="Disordered" evidence="11">
    <location>
        <begin position="1596"/>
        <end position="1626"/>
    </location>
</feature>
<feature type="region of interest" description="Disordered" evidence="11">
    <location>
        <begin position="3754"/>
        <end position="3879"/>
    </location>
</feature>
<feature type="compositionally biased region" description="Polar residues" evidence="11">
    <location>
        <begin position="1422"/>
        <end position="1436"/>
    </location>
</feature>
<feature type="compositionally biased region" description="Low complexity" evidence="11">
    <location>
        <begin position="2776"/>
        <end position="2802"/>
    </location>
</feature>
<dbReference type="Pfam" id="PF12678">
    <property type="entry name" value="zf-rbx1"/>
    <property type="match status" value="1"/>
</dbReference>
<feature type="region of interest" description="Disordered" evidence="11">
    <location>
        <begin position="889"/>
        <end position="976"/>
    </location>
</feature>
<feature type="compositionally biased region" description="Basic residues" evidence="11">
    <location>
        <begin position="3038"/>
        <end position="3055"/>
    </location>
</feature>
<evidence type="ECO:0000256" key="5">
    <source>
        <dbReference type="ARBA" id="ARBA00022490"/>
    </source>
</evidence>
<feature type="compositionally biased region" description="Polar residues" evidence="11">
    <location>
        <begin position="749"/>
        <end position="781"/>
    </location>
</feature>
<feature type="compositionally biased region" description="Pro residues" evidence="11">
    <location>
        <begin position="1353"/>
        <end position="1363"/>
    </location>
</feature>
<dbReference type="CDD" id="cd16485">
    <property type="entry name" value="mRING-H2-C3H2C2D_RBX1"/>
    <property type="match status" value="1"/>
</dbReference>
<feature type="compositionally biased region" description="Basic and acidic residues" evidence="11">
    <location>
        <begin position="2820"/>
        <end position="2833"/>
    </location>
</feature>
<evidence type="ECO:0000256" key="3">
    <source>
        <dbReference type="ARBA" id="ARBA00004906"/>
    </source>
</evidence>
<feature type="region of interest" description="Disordered" evidence="11">
    <location>
        <begin position="745"/>
        <end position="844"/>
    </location>
</feature>
<feature type="compositionally biased region" description="Basic and acidic residues" evidence="11">
    <location>
        <begin position="3618"/>
        <end position="3630"/>
    </location>
</feature>
<keyword evidence="14" id="KW-1185">Reference proteome</keyword>
<feature type="region of interest" description="Disordered" evidence="11">
    <location>
        <begin position="1859"/>
        <end position="2052"/>
    </location>
</feature>
<dbReference type="FunFam" id="3.30.40.10:FF:000273">
    <property type="entry name" value="E3 ubiquitin-protein ligase RBX1"/>
    <property type="match status" value="1"/>
</dbReference>
<feature type="region of interest" description="Disordered" evidence="11">
    <location>
        <begin position="2963"/>
        <end position="3003"/>
    </location>
</feature>
<keyword evidence="5" id="KW-0963">Cytoplasm</keyword>
<comment type="caution">
    <text evidence="13">The sequence shown here is derived from an EMBL/GenBank/DDBJ whole genome shotgun (WGS) entry which is preliminary data.</text>
</comment>
<feature type="compositionally biased region" description="Low complexity" evidence="11">
    <location>
        <begin position="1070"/>
        <end position="1081"/>
    </location>
</feature>
<feature type="compositionally biased region" description="Low complexity" evidence="11">
    <location>
        <begin position="1885"/>
        <end position="1903"/>
    </location>
</feature>
<dbReference type="GO" id="GO:0005737">
    <property type="term" value="C:cytoplasm"/>
    <property type="evidence" value="ECO:0007669"/>
    <property type="project" value="UniProtKB-SubCell"/>
</dbReference>
<feature type="compositionally biased region" description="Pro residues" evidence="11">
    <location>
        <begin position="3805"/>
        <end position="3825"/>
    </location>
</feature>
<accession>A0AAD5URT4</accession>
<feature type="compositionally biased region" description="Polar residues" evidence="11">
    <location>
        <begin position="3640"/>
        <end position="3656"/>
    </location>
</feature>
<feature type="compositionally biased region" description="Pro residues" evidence="11">
    <location>
        <begin position="1868"/>
        <end position="1884"/>
    </location>
</feature>
<name>A0AAD5URT4_9APHY</name>
<evidence type="ECO:0000259" key="12">
    <source>
        <dbReference type="Pfam" id="PF12678"/>
    </source>
</evidence>
<evidence type="ECO:0000256" key="1">
    <source>
        <dbReference type="ARBA" id="ARBA00004123"/>
    </source>
</evidence>
<feature type="domain" description="Zinc finger RING-H2-type" evidence="12">
    <location>
        <begin position="52"/>
        <end position="116"/>
    </location>
</feature>
<feature type="compositionally biased region" description="Polar residues" evidence="11">
    <location>
        <begin position="387"/>
        <end position="402"/>
    </location>
</feature>
<feature type="compositionally biased region" description="Polar residues" evidence="11">
    <location>
        <begin position="1205"/>
        <end position="1216"/>
    </location>
</feature>
<feature type="compositionally biased region" description="Polar residues" evidence="11">
    <location>
        <begin position="2343"/>
        <end position="2352"/>
    </location>
</feature>
<keyword evidence="6" id="KW-0479">Metal-binding</keyword>
<feature type="region of interest" description="Disordered" evidence="11">
    <location>
        <begin position="428"/>
        <end position="604"/>
    </location>
</feature>
<feature type="region of interest" description="Disordered" evidence="11">
    <location>
        <begin position="361"/>
        <end position="402"/>
    </location>
</feature>
<dbReference type="InterPro" id="IPR013083">
    <property type="entry name" value="Znf_RING/FYVE/PHD"/>
</dbReference>
<feature type="compositionally biased region" description="Polar residues" evidence="11">
    <location>
        <begin position="594"/>
        <end position="604"/>
    </location>
</feature>
<feature type="compositionally biased region" description="Low complexity" evidence="11">
    <location>
        <begin position="1980"/>
        <end position="2003"/>
    </location>
</feature>
<feature type="compositionally biased region" description="Low complexity" evidence="11">
    <location>
        <begin position="1472"/>
        <end position="1496"/>
    </location>
</feature>
<evidence type="ECO:0000256" key="11">
    <source>
        <dbReference type="SAM" id="MobiDB-lite"/>
    </source>
</evidence>
<feature type="region of interest" description="Disordered" evidence="11">
    <location>
        <begin position="1472"/>
        <end position="1521"/>
    </location>
</feature>